<dbReference type="Pfam" id="PF00437">
    <property type="entry name" value="T2SSE"/>
    <property type="match status" value="1"/>
</dbReference>
<reference evidence="5 6" key="1">
    <citation type="submission" date="2020-04" db="EMBL/GenBank/DDBJ databases">
        <title>Ralstonia insidiosa genome sequencing and assembly.</title>
        <authorList>
            <person name="Martins R.C.R."/>
            <person name="Perdigao-Neto L.V."/>
            <person name="Levin A.S.S."/>
            <person name="Costa S.F."/>
        </authorList>
    </citation>
    <scope>NUCLEOTIDE SEQUENCE [LARGE SCALE GENOMIC DNA]</scope>
    <source>
        <strain evidence="5 6">5047</strain>
    </source>
</reference>
<organism evidence="5 6">
    <name type="scientific">Ralstonia insidiosa</name>
    <dbReference type="NCBI Taxonomy" id="190721"/>
    <lineage>
        <taxon>Bacteria</taxon>
        <taxon>Pseudomonadati</taxon>
        <taxon>Pseudomonadota</taxon>
        <taxon>Betaproteobacteria</taxon>
        <taxon>Burkholderiales</taxon>
        <taxon>Burkholderiaceae</taxon>
        <taxon>Ralstonia</taxon>
    </lineage>
</organism>
<dbReference type="EMBL" id="JABBZM010000017">
    <property type="protein sequence ID" value="NMV39897.1"/>
    <property type="molecule type" value="Genomic_DNA"/>
</dbReference>
<feature type="domain" description="Bacterial type II secretion system protein E" evidence="4">
    <location>
        <begin position="132"/>
        <end position="509"/>
    </location>
</feature>
<dbReference type="Gene3D" id="3.30.450.90">
    <property type="match status" value="1"/>
</dbReference>
<protein>
    <submittedName>
        <fullName evidence="5">Flp pilus assembly complex ATPase component TadA</fullName>
    </submittedName>
</protein>
<evidence type="ECO:0000313" key="6">
    <source>
        <dbReference type="Proteomes" id="UP000575469"/>
    </source>
</evidence>
<evidence type="ECO:0000256" key="2">
    <source>
        <dbReference type="ARBA" id="ARBA00022741"/>
    </source>
</evidence>
<evidence type="ECO:0000313" key="5">
    <source>
        <dbReference type="EMBL" id="NMV39897.1"/>
    </source>
</evidence>
<dbReference type="RefSeq" id="WP_169340840.1">
    <property type="nucleotide sequence ID" value="NZ_JABBZM010000017.1"/>
</dbReference>
<evidence type="ECO:0000259" key="4">
    <source>
        <dbReference type="Pfam" id="PF00437"/>
    </source>
</evidence>
<gene>
    <name evidence="5" type="primary">tadA</name>
    <name evidence="5" type="ORF">HGR00_18460</name>
</gene>
<dbReference type="GO" id="GO:0016887">
    <property type="term" value="F:ATP hydrolysis activity"/>
    <property type="evidence" value="ECO:0007669"/>
    <property type="project" value="TreeGrafter"/>
</dbReference>
<sequence length="559" mass="62481">MFNKVAGLFNGREARTAPVEDAARQTARLVGQLRQAGRVKVRADLPAFRTSITKAHGVGGNDLSAIAAVDLGGREAIVLVSESMVGHRLHLELRRRVLDAGYKLAQERIADVALIADVNDAINKEVADGKASDVRPLVDEMIRDSIREGATDLHLCCREKSAMALCRIHSRIYQYRRFDVETAEQIAGYLFTEMGAERSRSQGSFSLEAKSQSCMIRVAVDGTQYKLRYKFIRVADGWDVIMRILPVETPGQKNPTFAERGYEDSQIHQIELAVGRSIGLISIAGPTGSGKSTTLKTMMEFDPKRMLKKRYSVEDPVEYKIFGVSQISIQRSDHEEEGGSNEDFIGVLRDVLRADPNDVMVGEIRDRVTTQMMADFVLTGHKIYTTVHTASAMSTALRLSRLGLDRHVLADRQFIAVFIFQRLLPVLCDKCKKPARTVLPQAKLRLLEHKFGLNLDTIYCSDEAGCNHCHGRGIVGSTVVAEVVTPDKVIREYIGEGRDEKAELYWRQSRRTGFDDADMTGKTAFEHALYKVARGWIDPLDVEQEFEPLETYEVVEVSV</sequence>
<dbReference type="InterPro" id="IPR001482">
    <property type="entry name" value="T2SS/T4SS_dom"/>
</dbReference>
<dbReference type="PANTHER" id="PTHR30258:SF1">
    <property type="entry name" value="PROTEIN TRANSPORT PROTEIN HOFB HOMOLOG"/>
    <property type="match status" value="1"/>
</dbReference>
<dbReference type="PANTHER" id="PTHR30258">
    <property type="entry name" value="TYPE II SECRETION SYSTEM PROTEIN GSPE-RELATED"/>
    <property type="match status" value="1"/>
</dbReference>
<dbReference type="SUPFAM" id="SSF52540">
    <property type="entry name" value="P-loop containing nucleoside triphosphate hydrolases"/>
    <property type="match status" value="1"/>
</dbReference>
<comment type="caution">
    <text evidence="5">The sequence shown here is derived from an EMBL/GenBank/DDBJ whole genome shotgun (WGS) entry which is preliminary data.</text>
</comment>
<dbReference type="AlphaFoldDB" id="A0A848P308"/>
<dbReference type="GO" id="GO:0005524">
    <property type="term" value="F:ATP binding"/>
    <property type="evidence" value="ECO:0007669"/>
    <property type="project" value="UniProtKB-KW"/>
</dbReference>
<dbReference type="Gene3D" id="3.40.50.300">
    <property type="entry name" value="P-loop containing nucleotide triphosphate hydrolases"/>
    <property type="match status" value="1"/>
</dbReference>
<keyword evidence="3" id="KW-0067">ATP-binding</keyword>
<accession>A0A848P308</accession>
<keyword evidence="2" id="KW-0547">Nucleotide-binding</keyword>
<dbReference type="InterPro" id="IPR027417">
    <property type="entry name" value="P-loop_NTPase"/>
</dbReference>
<proteinExistence type="inferred from homology"/>
<comment type="similarity">
    <text evidence="1">Belongs to the GSP E family.</text>
</comment>
<evidence type="ECO:0000256" key="1">
    <source>
        <dbReference type="ARBA" id="ARBA00006611"/>
    </source>
</evidence>
<dbReference type="GO" id="GO:0005886">
    <property type="term" value="C:plasma membrane"/>
    <property type="evidence" value="ECO:0007669"/>
    <property type="project" value="TreeGrafter"/>
</dbReference>
<dbReference type="Proteomes" id="UP000575469">
    <property type="component" value="Unassembled WGS sequence"/>
</dbReference>
<evidence type="ECO:0000256" key="3">
    <source>
        <dbReference type="ARBA" id="ARBA00022840"/>
    </source>
</evidence>
<name>A0A848P308_9RALS</name>